<reference evidence="7" key="1">
    <citation type="submission" date="2020-10" db="EMBL/GenBank/DDBJ databases">
        <authorList>
            <person name="Gilroy R."/>
        </authorList>
    </citation>
    <scope>NUCLEOTIDE SEQUENCE</scope>
    <source>
        <strain evidence="7">ChiBcec15-4380</strain>
    </source>
</reference>
<name>A0A9D1AQW9_9FIRM</name>
<dbReference type="Gene3D" id="3.40.640.10">
    <property type="entry name" value="Type I PLP-dependent aspartate aminotransferase-like (Major domain)"/>
    <property type="match status" value="1"/>
</dbReference>
<keyword evidence="7" id="KW-0032">Aminotransferase</keyword>
<evidence type="ECO:0000313" key="7">
    <source>
        <dbReference type="EMBL" id="HIR49940.1"/>
    </source>
</evidence>
<keyword evidence="3" id="KW-0663">Pyridoxal phosphate</keyword>
<protein>
    <recommendedName>
        <fullName evidence="2">cysteine-S-conjugate beta-lyase</fullName>
        <ecNumber evidence="2">4.4.1.13</ecNumber>
    </recommendedName>
</protein>
<evidence type="ECO:0000256" key="4">
    <source>
        <dbReference type="ARBA" id="ARBA00023239"/>
    </source>
</evidence>
<dbReference type="PANTHER" id="PTHR43525">
    <property type="entry name" value="PROTEIN MALY"/>
    <property type="match status" value="1"/>
</dbReference>
<keyword evidence="4" id="KW-0456">Lyase</keyword>
<accession>A0A9D1AQW9</accession>
<dbReference type="EMBL" id="DVHE01000011">
    <property type="protein sequence ID" value="HIR49940.1"/>
    <property type="molecule type" value="Genomic_DNA"/>
</dbReference>
<proteinExistence type="inferred from homology"/>
<comment type="cofactor">
    <cofactor evidence="1">
        <name>pyridoxal 5'-phosphate</name>
        <dbReference type="ChEBI" id="CHEBI:597326"/>
    </cofactor>
</comment>
<evidence type="ECO:0000256" key="2">
    <source>
        <dbReference type="ARBA" id="ARBA00012224"/>
    </source>
</evidence>
<dbReference type="AlphaFoldDB" id="A0A9D1AQW9"/>
<comment type="similarity">
    <text evidence="5">Belongs to the class-II pyridoxal-phosphate-dependent aminotransferase family. MalY/PatB cystathionine beta-lyase subfamily.</text>
</comment>
<dbReference type="InterPro" id="IPR015424">
    <property type="entry name" value="PyrdxlP-dep_Trfase"/>
</dbReference>
<comment type="caution">
    <text evidence="7">The sequence shown here is derived from an EMBL/GenBank/DDBJ whole genome shotgun (WGS) entry which is preliminary data.</text>
</comment>
<dbReference type="InterPro" id="IPR015422">
    <property type="entry name" value="PyrdxlP-dep_Trfase_small"/>
</dbReference>
<dbReference type="Pfam" id="PF00155">
    <property type="entry name" value="Aminotran_1_2"/>
    <property type="match status" value="1"/>
</dbReference>
<dbReference type="Proteomes" id="UP000824239">
    <property type="component" value="Unassembled WGS sequence"/>
</dbReference>
<dbReference type="EC" id="4.4.1.13" evidence="2"/>
<dbReference type="InterPro" id="IPR004839">
    <property type="entry name" value="Aminotransferase_I/II_large"/>
</dbReference>
<dbReference type="NCBIfam" id="TIGR04350">
    <property type="entry name" value="C_S_lyase_PatB"/>
    <property type="match status" value="1"/>
</dbReference>
<evidence type="ECO:0000256" key="3">
    <source>
        <dbReference type="ARBA" id="ARBA00022898"/>
    </source>
</evidence>
<evidence type="ECO:0000259" key="6">
    <source>
        <dbReference type="Pfam" id="PF00155"/>
    </source>
</evidence>
<dbReference type="GO" id="GO:0030170">
    <property type="term" value="F:pyridoxal phosphate binding"/>
    <property type="evidence" value="ECO:0007669"/>
    <property type="project" value="InterPro"/>
</dbReference>
<dbReference type="CDD" id="cd00609">
    <property type="entry name" value="AAT_like"/>
    <property type="match status" value="1"/>
</dbReference>
<evidence type="ECO:0000256" key="1">
    <source>
        <dbReference type="ARBA" id="ARBA00001933"/>
    </source>
</evidence>
<dbReference type="SUPFAM" id="SSF53383">
    <property type="entry name" value="PLP-dependent transferases"/>
    <property type="match status" value="1"/>
</dbReference>
<sequence length="394" mass="44362">MHYDFDTPVDRSGHHAAKYEERVRVFGTDQVIPLWIADMDLPTAQPILDAVTARAREGLFGYTSRPASYFEAACAWQARRHHWSPDPALCSHALGVVPALASLVRIFSEPGDNVLIQPPVYPEFADVTDFQGRTVLANQLLETAPGHWEVDWADFEGKLRQARLFILCSPHNPLGKVWSREELTRMLELCLRHGVLVISDEIHSDLVFRGTHIPTASLSPEIAANVITCISATKTFNLAGLHASVTVFPDQEKKRRFDQFWMSFDVHRNNVFSLVAMEAAWREGDAWLDQLLSYLDGNLHYIKAFLDEKIPEIKTFVPDATYLMWLDCRGLSMAQDDLVRFMIDKAGLGLNSGHGFDPARSGFMRLNVACSRSVLERAMAQLEAAVAAWREVRA</sequence>
<feature type="domain" description="Aminotransferase class I/classII large" evidence="6">
    <location>
        <begin position="95"/>
        <end position="381"/>
    </location>
</feature>
<evidence type="ECO:0000313" key="8">
    <source>
        <dbReference type="Proteomes" id="UP000824239"/>
    </source>
</evidence>
<evidence type="ECO:0000256" key="5">
    <source>
        <dbReference type="ARBA" id="ARBA00037974"/>
    </source>
</evidence>
<dbReference type="Gene3D" id="3.90.1150.10">
    <property type="entry name" value="Aspartate Aminotransferase, domain 1"/>
    <property type="match status" value="1"/>
</dbReference>
<keyword evidence="7" id="KW-0808">Transferase</keyword>
<dbReference type="GO" id="GO:0008483">
    <property type="term" value="F:transaminase activity"/>
    <property type="evidence" value="ECO:0007669"/>
    <property type="project" value="UniProtKB-KW"/>
</dbReference>
<dbReference type="GO" id="GO:0047804">
    <property type="term" value="F:cysteine-S-conjugate beta-lyase activity"/>
    <property type="evidence" value="ECO:0007669"/>
    <property type="project" value="UniProtKB-EC"/>
</dbReference>
<reference evidence="7" key="2">
    <citation type="journal article" date="2021" name="PeerJ">
        <title>Extensive microbial diversity within the chicken gut microbiome revealed by metagenomics and culture.</title>
        <authorList>
            <person name="Gilroy R."/>
            <person name="Ravi A."/>
            <person name="Getino M."/>
            <person name="Pursley I."/>
            <person name="Horton D.L."/>
            <person name="Alikhan N.F."/>
            <person name="Baker D."/>
            <person name="Gharbi K."/>
            <person name="Hall N."/>
            <person name="Watson M."/>
            <person name="Adriaenssens E.M."/>
            <person name="Foster-Nyarko E."/>
            <person name="Jarju S."/>
            <person name="Secka A."/>
            <person name="Antonio M."/>
            <person name="Oren A."/>
            <person name="Chaudhuri R.R."/>
            <person name="La Ragione R."/>
            <person name="Hildebrand F."/>
            <person name="Pallen M.J."/>
        </authorList>
    </citation>
    <scope>NUCLEOTIDE SEQUENCE</scope>
    <source>
        <strain evidence="7">ChiBcec15-4380</strain>
    </source>
</reference>
<dbReference type="PANTHER" id="PTHR43525:SF1">
    <property type="entry name" value="PROTEIN MALY"/>
    <property type="match status" value="1"/>
</dbReference>
<dbReference type="InterPro" id="IPR027619">
    <property type="entry name" value="C-S_lyase_PatB-like"/>
</dbReference>
<gene>
    <name evidence="7" type="ORF">IAA53_01410</name>
</gene>
<dbReference type="InterPro" id="IPR015421">
    <property type="entry name" value="PyrdxlP-dep_Trfase_major"/>
</dbReference>
<dbReference type="InterPro" id="IPR051798">
    <property type="entry name" value="Class-II_PLP-Dep_Aminotrans"/>
</dbReference>
<organism evidence="7 8">
    <name type="scientific">Candidatus Avoscillospira avicola</name>
    <dbReference type="NCBI Taxonomy" id="2840706"/>
    <lineage>
        <taxon>Bacteria</taxon>
        <taxon>Bacillati</taxon>
        <taxon>Bacillota</taxon>
        <taxon>Clostridia</taxon>
        <taxon>Eubacteriales</taxon>
        <taxon>Oscillospiraceae</taxon>
        <taxon>Oscillospiraceae incertae sedis</taxon>
        <taxon>Candidatus Avoscillospira</taxon>
    </lineage>
</organism>